<evidence type="ECO:0000256" key="3">
    <source>
        <dbReference type="ARBA" id="ARBA00022452"/>
    </source>
</evidence>
<evidence type="ECO:0000256" key="2">
    <source>
        <dbReference type="ARBA" id="ARBA00022448"/>
    </source>
</evidence>
<evidence type="ECO:0000313" key="14">
    <source>
        <dbReference type="EMBL" id="STZ01834.1"/>
    </source>
</evidence>
<dbReference type="InterPro" id="IPR000531">
    <property type="entry name" value="Beta-barrel_TonB"/>
</dbReference>
<dbReference type="InterPro" id="IPR036942">
    <property type="entry name" value="Beta-barrel_TonB_sf"/>
</dbReference>
<evidence type="ECO:0000256" key="9">
    <source>
        <dbReference type="RuleBase" id="RU003357"/>
    </source>
</evidence>
<proteinExistence type="inferred from homology"/>
<feature type="signal peptide" evidence="10">
    <location>
        <begin position="1"/>
        <end position="27"/>
    </location>
</feature>
<dbReference type="InterPro" id="IPR012910">
    <property type="entry name" value="Plug_dom"/>
</dbReference>
<keyword evidence="5 9" id="KW-0798">TonB box</keyword>
<dbReference type="GO" id="GO:0015344">
    <property type="term" value="F:siderophore uptake transmembrane transporter activity"/>
    <property type="evidence" value="ECO:0007669"/>
    <property type="project" value="TreeGrafter"/>
</dbReference>
<evidence type="ECO:0000259" key="11">
    <source>
        <dbReference type="Pfam" id="PF00593"/>
    </source>
</evidence>
<keyword evidence="7 8" id="KW-0998">Cell outer membrane</keyword>
<evidence type="ECO:0000256" key="1">
    <source>
        <dbReference type="ARBA" id="ARBA00004571"/>
    </source>
</evidence>
<dbReference type="EMBL" id="MXAP01000051">
    <property type="protein sequence ID" value="OPH38642.1"/>
    <property type="molecule type" value="Genomic_DNA"/>
</dbReference>
<evidence type="ECO:0000256" key="10">
    <source>
        <dbReference type="SAM" id="SignalP"/>
    </source>
</evidence>
<dbReference type="PROSITE" id="PS52016">
    <property type="entry name" value="TONB_DEPENDENT_REC_3"/>
    <property type="match status" value="1"/>
</dbReference>
<dbReference type="PANTHER" id="PTHR30069:SF50">
    <property type="entry name" value="TONB-DEPENDENT RECEPTOR HI_1217-RELATED"/>
    <property type="match status" value="1"/>
</dbReference>
<feature type="chain" id="PRO_5016664153" evidence="10">
    <location>
        <begin position="28"/>
        <end position="750"/>
    </location>
</feature>
<name>A0A378QNG4_9GAMM</name>
<dbReference type="Gene3D" id="2.40.170.20">
    <property type="entry name" value="TonB-dependent receptor, beta-barrel domain"/>
    <property type="match status" value="1"/>
</dbReference>
<comment type="similarity">
    <text evidence="8 9">Belongs to the TonB-dependent receptor family.</text>
</comment>
<dbReference type="AlphaFoldDB" id="A0A378QNG4"/>
<comment type="subcellular location">
    <subcellularLocation>
        <location evidence="1 8">Cell outer membrane</location>
        <topology evidence="1 8">Multi-pass membrane protein</topology>
    </subcellularLocation>
</comment>
<dbReference type="Pfam" id="PF07715">
    <property type="entry name" value="Plug"/>
    <property type="match status" value="1"/>
</dbReference>
<dbReference type="SUPFAM" id="SSF56935">
    <property type="entry name" value="Porins"/>
    <property type="match status" value="1"/>
</dbReference>
<feature type="domain" description="TonB-dependent receptor plug" evidence="12">
    <location>
        <begin position="50"/>
        <end position="168"/>
    </location>
</feature>
<accession>A0A378QNG4</accession>
<evidence type="ECO:0000256" key="5">
    <source>
        <dbReference type="ARBA" id="ARBA00023077"/>
    </source>
</evidence>
<sequence>MSTSPIVFQKTKLALCLSVVFCVTAYADNELVLEEVTISAKQTINKKPFTTSQAITSIDKETIDRSVTGLDSVVRSTAGAFTSMDTPQGTLNVNVRGMTGFGRVNTMIDGVPQTLFGVTATSEGEGGFHTSPPSSSTFGAVIDSNFLVGADISRGGQGGSHGTNALMGSVNFRTIGVDDIIQDDKNWGVLSKYTYGTNKLGHNAMLAGAVKGELSAGGSLGIMLATSGANKSTDYKRGDGKLASHNDYVISKVQKPRSYLAKLEYQPSDMHSFILSGRDYRTNIGGRQLNNNAYGVDYYFTPDNRLVDLAFKANTTATTQSMNRTAKYQTLENAVAKNRSNYFDLSNISRFDGNFGKLTSRYGVSFLTNDYSRTAVADNEDSYNYTPFSPTGKQTIKSVYMDNTFEKGRFGMDLSLTYADSEFEGFKPACGTEGGVQVPCFPIGEAVVSNRSKDVNGKIALSYQVTDWFMPFVSYARTSRMPNIQEVFFNNQGGGSMNPFLKPEKADIKEVGFNIFKHGILTDSDTFGLKATYFHSKIKDYIHAQTFYLRTDGKLTNDINDDIVGFNAPISVNSLEPVTSKGVELMANYDTGRYFANLSYTHAKSDQPVNMNSGHHDFGFTGGGTDRLPTDYWTAEVGTRAFNNKLSLSAQVNYYGKNARLNPDYISLTGEEQLQKMPKNPIITNLFAHYQVNQDLTLRAGIENVFDKLYIHPLNSQNSNYSQLDDNGEPTLFTNYARGRTATIGLEYRF</sequence>
<evidence type="ECO:0000256" key="8">
    <source>
        <dbReference type="PROSITE-ProRule" id="PRU01360"/>
    </source>
</evidence>
<dbReference type="GO" id="GO:0044718">
    <property type="term" value="P:siderophore transmembrane transport"/>
    <property type="evidence" value="ECO:0007669"/>
    <property type="project" value="TreeGrafter"/>
</dbReference>
<evidence type="ECO:0000256" key="7">
    <source>
        <dbReference type="ARBA" id="ARBA00023237"/>
    </source>
</evidence>
<feature type="domain" description="TonB-dependent receptor-like beta-barrel" evidence="11">
    <location>
        <begin position="278"/>
        <end position="705"/>
    </location>
</feature>
<dbReference type="GO" id="GO:0009279">
    <property type="term" value="C:cell outer membrane"/>
    <property type="evidence" value="ECO:0007669"/>
    <property type="project" value="UniProtKB-SubCell"/>
</dbReference>
<dbReference type="EMBL" id="UGQF01000001">
    <property type="protein sequence ID" value="STZ01834.1"/>
    <property type="molecule type" value="Genomic_DNA"/>
</dbReference>
<dbReference type="Proteomes" id="UP000254618">
    <property type="component" value="Unassembled WGS sequence"/>
</dbReference>
<evidence type="ECO:0000256" key="6">
    <source>
        <dbReference type="ARBA" id="ARBA00023136"/>
    </source>
</evidence>
<evidence type="ECO:0000313" key="15">
    <source>
        <dbReference type="Proteomes" id="UP000190777"/>
    </source>
</evidence>
<dbReference type="PANTHER" id="PTHR30069">
    <property type="entry name" value="TONB-DEPENDENT OUTER MEMBRANE RECEPTOR"/>
    <property type="match status" value="1"/>
</dbReference>
<evidence type="ECO:0000259" key="12">
    <source>
        <dbReference type="Pfam" id="PF07715"/>
    </source>
</evidence>
<dbReference type="Proteomes" id="UP000190777">
    <property type="component" value="Unassembled WGS sequence"/>
</dbReference>
<gene>
    <name evidence="13" type="ORF">B5J93_05665</name>
    <name evidence="14" type="ORF">NCTC11012_00052</name>
</gene>
<dbReference type="InterPro" id="IPR037066">
    <property type="entry name" value="Plug_dom_sf"/>
</dbReference>
<organism evidence="14 16">
    <name type="scientific">Moraxella equi</name>
    <dbReference type="NCBI Taxonomy" id="60442"/>
    <lineage>
        <taxon>Bacteria</taxon>
        <taxon>Pseudomonadati</taxon>
        <taxon>Pseudomonadota</taxon>
        <taxon>Gammaproteobacteria</taxon>
        <taxon>Moraxellales</taxon>
        <taxon>Moraxellaceae</taxon>
        <taxon>Moraxella</taxon>
    </lineage>
</organism>
<evidence type="ECO:0000256" key="4">
    <source>
        <dbReference type="ARBA" id="ARBA00022692"/>
    </source>
</evidence>
<dbReference type="RefSeq" id="WP_079325374.1">
    <property type="nucleotide sequence ID" value="NZ_MXAP01000051.1"/>
</dbReference>
<keyword evidence="4 8" id="KW-0812">Transmembrane</keyword>
<dbReference type="Gene3D" id="2.170.130.10">
    <property type="entry name" value="TonB-dependent receptor, plug domain"/>
    <property type="match status" value="1"/>
</dbReference>
<dbReference type="Pfam" id="PF00593">
    <property type="entry name" value="TonB_dep_Rec_b-barrel"/>
    <property type="match status" value="1"/>
</dbReference>
<keyword evidence="14" id="KW-0675">Receptor</keyword>
<evidence type="ECO:0000313" key="13">
    <source>
        <dbReference type="EMBL" id="OPH38642.1"/>
    </source>
</evidence>
<reference evidence="13 15" key="1">
    <citation type="submission" date="2017-03" db="EMBL/GenBank/DDBJ databases">
        <title>Draft genome sequence of Moraxella equi CCUG 4950T type strain.</title>
        <authorList>
            <person name="Salva-Serra F."/>
            <person name="Engstrom-Jakobsson H."/>
            <person name="Thorell K."/>
            <person name="Jaen-Luchoro D."/>
            <person name="Gonzales-Siles L."/>
            <person name="Karlsson R."/>
            <person name="Yazdan S."/>
            <person name="Boulund F."/>
            <person name="Johnning A."/>
            <person name="Engstrand L."/>
            <person name="Kristiansson E."/>
            <person name="Moore E."/>
        </authorList>
    </citation>
    <scope>NUCLEOTIDE SEQUENCE [LARGE SCALE GENOMIC DNA]</scope>
    <source>
        <strain evidence="13 15">CCUG 4950</strain>
    </source>
</reference>
<keyword evidence="6 8" id="KW-0472">Membrane</keyword>
<keyword evidence="15" id="KW-1185">Reference proteome</keyword>
<reference evidence="14 16" key="2">
    <citation type="submission" date="2018-06" db="EMBL/GenBank/DDBJ databases">
        <authorList>
            <consortium name="Pathogen Informatics"/>
            <person name="Doyle S."/>
        </authorList>
    </citation>
    <scope>NUCLEOTIDE SEQUENCE [LARGE SCALE GENOMIC DNA]</scope>
    <source>
        <strain evidence="14 16">NCTC11012</strain>
    </source>
</reference>
<dbReference type="InterPro" id="IPR039426">
    <property type="entry name" value="TonB-dep_rcpt-like"/>
</dbReference>
<keyword evidence="3 8" id="KW-1134">Transmembrane beta strand</keyword>
<keyword evidence="10" id="KW-0732">Signal</keyword>
<protein>
    <submittedName>
        <fullName evidence="13">Outer membrane colicin Js receptor</fullName>
    </submittedName>
    <submittedName>
        <fullName evidence="14">Probable TonB-dependent receptor HI_1217</fullName>
    </submittedName>
</protein>
<evidence type="ECO:0000313" key="16">
    <source>
        <dbReference type="Proteomes" id="UP000254618"/>
    </source>
</evidence>
<keyword evidence="2 8" id="KW-0813">Transport</keyword>